<dbReference type="PROSITE" id="PS00161">
    <property type="entry name" value="ISOCITRATE_LYASE"/>
    <property type="match status" value="1"/>
</dbReference>
<dbReference type="GO" id="GO:0016829">
    <property type="term" value="F:lyase activity"/>
    <property type="evidence" value="ECO:0007669"/>
    <property type="project" value="UniProtKB-KW"/>
</dbReference>
<name>A0ABS4G0X0_9CLOT</name>
<evidence type="ECO:0000313" key="1">
    <source>
        <dbReference type="EMBL" id="MBP1918198.1"/>
    </source>
</evidence>
<proteinExistence type="predicted"/>
<keyword evidence="2" id="KW-1185">Reference proteome</keyword>
<dbReference type="InterPro" id="IPR040442">
    <property type="entry name" value="Pyrv_kinase-like_dom_sf"/>
</dbReference>
<dbReference type="EMBL" id="JAGGKC010000004">
    <property type="protein sequence ID" value="MBP1918198.1"/>
    <property type="molecule type" value="Genomic_DNA"/>
</dbReference>
<gene>
    <name evidence="1" type="ORF">J2Z34_000670</name>
</gene>
<comment type="caution">
    <text evidence="1">The sequence shown here is derived from an EMBL/GenBank/DDBJ whole genome shotgun (WGS) entry which is preliminary data.</text>
</comment>
<dbReference type="Gene3D" id="3.20.20.60">
    <property type="entry name" value="Phosphoenolpyruvate-binding domains"/>
    <property type="match status" value="1"/>
</dbReference>
<dbReference type="CDD" id="cd00377">
    <property type="entry name" value="ICL_PEPM"/>
    <property type="match status" value="1"/>
</dbReference>
<dbReference type="RefSeq" id="WP_209458442.1">
    <property type="nucleotide sequence ID" value="NZ_JAGGKC010000004.1"/>
</dbReference>
<accession>A0ABS4G0X0</accession>
<dbReference type="Proteomes" id="UP001519271">
    <property type="component" value="Unassembled WGS sequence"/>
</dbReference>
<protein>
    <submittedName>
        <fullName evidence="1">Methylisocitrate lyase</fullName>
    </submittedName>
</protein>
<dbReference type="Pfam" id="PF13714">
    <property type="entry name" value="PEP_mutase"/>
    <property type="match status" value="1"/>
</dbReference>
<dbReference type="PANTHER" id="PTHR42905">
    <property type="entry name" value="PHOSPHOENOLPYRUVATE CARBOXYLASE"/>
    <property type="match status" value="1"/>
</dbReference>
<organism evidence="1 2">
    <name type="scientific">Youngiibacter multivorans</name>
    <dbReference type="NCBI Taxonomy" id="937251"/>
    <lineage>
        <taxon>Bacteria</taxon>
        <taxon>Bacillati</taxon>
        <taxon>Bacillota</taxon>
        <taxon>Clostridia</taxon>
        <taxon>Eubacteriales</taxon>
        <taxon>Clostridiaceae</taxon>
        <taxon>Youngiibacter</taxon>
    </lineage>
</organism>
<dbReference type="PANTHER" id="PTHR42905:SF5">
    <property type="entry name" value="CARBOXYVINYL-CARBOXYPHOSPHONATE PHOSPHORYLMUTASE, CHLOROPLASTIC"/>
    <property type="match status" value="1"/>
</dbReference>
<dbReference type="InterPro" id="IPR015813">
    <property type="entry name" value="Pyrv/PenolPyrv_kinase-like_dom"/>
</dbReference>
<dbReference type="InterPro" id="IPR039556">
    <property type="entry name" value="ICL/PEPM"/>
</dbReference>
<sequence length="287" mass="31219">MKTTKVLRDMLKNRSMIMAPGAYDAWSAKLIENAGFPAVYMTGYGVSASVLGKPDIGLITLSEMVASAKNIVASVGIPVIADADNGFGGTLNVVRAVTEYEQVGVAAIQLEDQVTPKRCGHMEGKEVVPMEEMVAKIKAAVHARKDPDFVIIARTDARAVRGFDEALRRAKAYEAAGADVIFFEAPQSLDEMVQVSKEIKVPLLANMVEKGKTPLTKASELNEMGYNIIIYPVSLLYTATMAIQGMLSQLKEDETTSTMLDKMVSFPVFNSTIQLDELRALENSFTK</sequence>
<reference evidence="1 2" key="1">
    <citation type="submission" date="2021-03" db="EMBL/GenBank/DDBJ databases">
        <title>Genomic Encyclopedia of Type Strains, Phase IV (KMG-IV): sequencing the most valuable type-strain genomes for metagenomic binning, comparative biology and taxonomic classification.</title>
        <authorList>
            <person name="Goeker M."/>
        </authorList>
    </citation>
    <scope>NUCLEOTIDE SEQUENCE [LARGE SCALE GENOMIC DNA]</scope>
    <source>
        <strain evidence="1 2">DSM 6139</strain>
    </source>
</reference>
<keyword evidence="1" id="KW-0456">Lyase</keyword>
<evidence type="ECO:0000313" key="2">
    <source>
        <dbReference type="Proteomes" id="UP001519271"/>
    </source>
</evidence>
<dbReference type="SUPFAM" id="SSF51621">
    <property type="entry name" value="Phosphoenolpyruvate/pyruvate domain"/>
    <property type="match status" value="1"/>
</dbReference>
<dbReference type="InterPro" id="IPR018523">
    <property type="entry name" value="Isocitrate_lyase_ph_CS"/>
</dbReference>